<feature type="domain" description="Copper acquisition factor BIM1-like" evidence="10">
    <location>
        <begin position="26"/>
        <end position="172"/>
    </location>
</feature>
<dbReference type="PANTHER" id="PTHR34992:SF5">
    <property type="entry name" value="ANCHORED PROTEIN, PUTATIVE (AFU_ORTHOLOGUE AFUA_6G02800)-RELATED"/>
    <property type="match status" value="1"/>
</dbReference>
<sequence>MSRFILLSIAILAFIGMASAEMALSGAASFGWPPPRVWEDAYEDKAPCGSLEDPESRVNFTNYKGHVLIFTSAKAWNLKLRVSYTSDPNTLADFQPIMKYVWIDEVDAGVTCINLPNAPLYVKPGHPATLQLSYTTSPGSSSGNTTLYTCADINFVRPEDVPYKIPCFNTTQPKDHFVTLPPGPKFSPLKYPLKEFPLAASESITPDTTSHGIPKWAIPLVGVASAFLATLFIFLVFKCVVIPRRHRQLMEIIKRRTNRI</sequence>
<evidence type="ECO:0000313" key="12">
    <source>
        <dbReference type="Proteomes" id="UP000801864"/>
    </source>
</evidence>
<keyword evidence="8" id="KW-1133">Transmembrane helix</keyword>
<dbReference type="AlphaFoldDB" id="A0A9P4XNS7"/>
<keyword evidence="3" id="KW-0336">GPI-anchor</keyword>
<feature type="signal peptide" evidence="9">
    <location>
        <begin position="1"/>
        <end position="20"/>
    </location>
</feature>
<dbReference type="GO" id="GO:0098552">
    <property type="term" value="C:side of membrane"/>
    <property type="evidence" value="ECO:0007669"/>
    <property type="project" value="UniProtKB-KW"/>
</dbReference>
<comment type="caution">
    <text evidence="11">The sequence shown here is derived from an EMBL/GenBank/DDBJ whole genome shotgun (WGS) entry which is preliminary data.</text>
</comment>
<keyword evidence="7" id="KW-0449">Lipoprotein</keyword>
<gene>
    <name evidence="11" type="ORF">CFAM422_000277</name>
</gene>
<keyword evidence="5 8" id="KW-0472">Membrane</keyword>
<reference evidence="11 12" key="1">
    <citation type="submission" date="2018-06" db="EMBL/GenBank/DDBJ databases">
        <title>Genome analysis of cellulolytic fungus Trichoderma lentiforme CFAM-422.</title>
        <authorList>
            <person name="Steindorff A.S."/>
            <person name="Formighieri E.F."/>
            <person name="Midorikawa G.E.O."/>
            <person name="Tamietti M.S."/>
            <person name="Ramos E.Z."/>
            <person name="Silva A.S."/>
            <person name="Bon E.P.S."/>
            <person name="Mendes T.D."/>
            <person name="Damaso M.C.T."/>
            <person name="Favaro L.C.L."/>
        </authorList>
    </citation>
    <scope>NUCLEOTIDE SEQUENCE [LARGE SCALE GENOMIC DNA]</scope>
    <source>
        <strain evidence="11 12">CFAM-422</strain>
    </source>
</reference>
<evidence type="ECO:0000313" key="11">
    <source>
        <dbReference type="EMBL" id="KAF3076834.1"/>
    </source>
</evidence>
<keyword evidence="12" id="KW-1185">Reference proteome</keyword>
<dbReference type="InterPro" id="IPR046530">
    <property type="entry name" value="BIM1-like_dom"/>
</dbReference>
<evidence type="ECO:0000256" key="3">
    <source>
        <dbReference type="ARBA" id="ARBA00022622"/>
    </source>
</evidence>
<dbReference type="InterPro" id="IPR046936">
    <property type="entry name" value="BIM1-like"/>
</dbReference>
<evidence type="ECO:0000256" key="1">
    <source>
        <dbReference type="ARBA" id="ARBA00004609"/>
    </source>
</evidence>
<evidence type="ECO:0000256" key="4">
    <source>
        <dbReference type="ARBA" id="ARBA00022729"/>
    </source>
</evidence>
<evidence type="ECO:0000256" key="6">
    <source>
        <dbReference type="ARBA" id="ARBA00023180"/>
    </source>
</evidence>
<keyword evidence="6" id="KW-0325">Glycoprotein</keyword>
<keyword evidence="2" id="KW-1003">Cell membrane</keyword>
<feature type="transmembrane region" description="Helical" evidence="8">
    <location>
        <begin position="216"/>
        <end position="241"/>
    </location>
</feature>
<evidence type="ECO:0000259" key="10">
    <source>
        <dbReference type="Pfam" id="PF20238"/>
    </source>
</evidence>
<evidence type="ECO:0000256" key="2">
    <source>
        <dbReference type="ARBA" id="ARBA00022475"/>
    </source>
</evidence>
<dbReference type="EMBL" id="QLNT01000001">
    <property type="protein sequence ID" value="KAF3076834.1"/>
    <property type="molecule type" value="Genomic_DNA"/>
</dbReference>
<comment type="subcellular location">
    <subcellularLocation>
        <location evidence="1">Cell membrane</location>
        <topology evidence="1">Lipid-anchor</topology>
        <topology evidence="1">GPI-anchor</topology>
    </subcellularLocation>
</comment>
<keyword evidence="8" id="KW-0812">Transmembrane</keyword>
<accession>A0A9P4XNS7</accession>
<proteinExistence type="predicted"/>
<dbReference type="Proteomes" id="UP000801864">
    <property type="component" value="Unassembled WGS sequence"/>
</dbReference>
<evidence type="ECO:0000256" key="9">
    <source>
        <dbReference type="SAM" id="SignalP"/>
    </source>
</evidence>
<protein>
    <recommendedName>
        <fullName evidence="10">Copper acquisition factor BIM1-like domain-containing protein</fullName>
    </recommendedName>
</protein>
<evidence type="ECO:0000256" key="5">
    <source>
        <dbReference type="ARBA" id="ARBA00023136"/>
    </source>
</evidence>
<name>A0A9P4XNS7_9HYPO</name>
<keyword evidence="4 9" id="KW-0732">Signal</keyword>
<feature type="chain" id="PRO_5040375666" description="Copper acquisition factor BIM1-like domain-containing protein" evidence="9">
    <location>
        <begin position="21"/>
        <end position="260"/>
    </location>
</feature>
<evidence type="ECO:0000256" key="8">
    <source>
        <dbReference type="SAM" id="Phobius"/>
    </source>
</evidence>
<dbReference type="PANTHER" id="PTHR34992">
    <property type="entry name" value="HYPHAL ANASTAMOSIS-7 PROTEIN"/>
    <property type="match status" value="1"/>
</dbReference>
<dbReference type="GO" id="GO:0005886">
    <property type="term" value="C:plasma membrane"/>
    <property type="evidence" value="ECO:0007669"/>
    <property type="project" value="UniProtKB-SubCell"/>
</dbReference>
<organism evidence="11 12">
    <name type="scientific">Trichoderma lentiforme</name>
    <dbReference type="NCBI Taxonomy" id="1567552"/>
    <lineage>
        <taxon>Eukaryota</taxon>
        <taxon>Fungi</taxon>
        <taxon>Dikarya</taxon>
        <taxon>Ascomycota</taxon>
        <taxon>Pezizomycotina</taxon>
        <taxon>Sordariomycetes</taxon>
        <taxon>Hypocreomycetidae</taxon>
        <taxon>Hypocreales</taxon>
        <taxon>Hypocreaceae</taxon>
        <taxon>Trichoderma</taxon>
    </lineage>
</organism>
<dbReference type="Pfam" id="PF20238">
    <property type="entry name" value="BIM1-like_dom"/>
    <property type="match status" value="1"/>
</dbReference>
<evidence type="ECO:0000256" key="7">
    <source>
        <dbReference type="ARBA" id="ARBA00023288"/>
    </source>
</evidence>